<evidence type="ECO:0000256" key="1">
    <source>
        <dbReference type="SAM" id="MobiDB-lite"/>
    </source>
</evidence>
<proteinExistence type="predicted"/>
<feature type="region of interest" description="Disordered" evidence="1">
    <location>
        <begin position="322"/>
        <end position="342"/>
    </location>
</feature>
<dbReference type="Proteomes" id="UP001165740">
    <property type="component" value="Chromosome 12"/>
</dbReference>
<dbReference type="SUPFAM" id="SSF50494">
    <property type="entry name" value="Trypsin-like serine proteases"/>
    <property type="match status" value="1"/>
</dbReference>
<gene>
    <name evidence="3" type="primary">LOC129922062</name>
</gene>
<accession>A0A9W2YHU8</accession>
<dbReference type="InterPro" id="IPR009003">
    <property type="entry name" value="Peptidase_S1_PA"/>
</dbReference>
<organism evidence="2 3">
    <name type="scientific">Biomphalaria glabrata</name>
    <name type="common">Bloodfluke planorb</name>
    <name type="synonym">Freshwater snail</name>
    <dbReference type="NCBI Taxonomy" id="6526"/>
    <lineage>
        <taxon>Eukaryota</taxon>
        <taxon>Metazoa</taxon>
        <taxon>Spiralia</taxon>
        <taxon>Lophotrochozoa</taxon>
        <taxon>Mollusca</taxon>
        <taxon>Gastropoda</taxon>
        <taxon>Heterobranchia</taxon>
        <taxon>Euthyneura</taxon>
        <taxon>Panpulmonata</taxon>
        <taxon>Hygrophila</taxon>
        <taxon>Lymnaeoidea</taxon>
        <taxon>Planorbidae</taxon>
        <taxon>Biomphalaria</taxon>
    </lineage>
</organism>
<reference evidence="3" key="1">
    <citation type="submission" date="2025-08" db="UniProtKB">
        <authorList>
            <consortium name="RefSeq"/>
        </authorList>
    </citation>
    <scope>IDENTIFICATION</scope>
</reference>
<dbReference type="OrthoDB" id="6075642at2759"/>
<evidence type="ECO:0000313" key="2">
    <source>
        <dbReference type="Proteomes" id="UP001165740"/>
    </source>
</evidence>
<name>A0A9W2YHU8_BIOGL</name>
<evidence type="ECO:0000313" key="3">
    <source>
        <dbReference type="RefSeq" id="XP_055862275.1"/>
    </source>
</evidence>
<keyword evidence="2" id="KW-1185">Reference proteome</keyword>
<dbReference type="AlphaFoldDB" id="A0A9W2YHU8"/>
<feature type="compositionally biased region" description="Basic and acidic residues" evidence="1">
    <location>
        <begin position="322"/>
        <end position="332"/>
    </location>
</feature>
<protein>
    <submittedName>
        <fullName evidence="3">Uncharacterized protein LOC129922062</fullName>
    </submittedName>
</protein>
<dbReference type="RefSeq" id="XP_055862275.1">
    <property type="nucleotide sequence ID" value="XM_056006300.1"/>
</dbReference>
<sequence length="342" mass="39759">MNCKKETMHTNYIDYRDFLELSEQYREKIFEFFTRDNLSDEETDSLYGLQNLKPPEVTSVLIDDDFNTLHNLLKNMSDLTGLILIMSQNHVKHYGTGFIVKIRRQINGQCPCPDQESHNELCTEHAIVTVSTAYHIFSGENETDVRRYKEIDGIWNEYKTQLKLYYNGDEDKSLEEIKECTKFPTLYGHKLIEMDKDLDYDCDWCAIECVTHDTKLIKKLEGTLSQYQSGLKELYNLSLTKYTDVDMVVIIGHPHNWSLRFSFGNTVCPNKEELKVIRSNQLWCRYYYDNLTCKGSSGSPIFKWGQSMSGFGYWFGHSHNHSEGNNEDEKGGKSTIGVENIV</sequence>
<dbReference type="GeneID" id="129922062"/>